<evidence type="ECO:0000313" key="3">
    <source>
        <dbReference type="Proteomes" id="UP000002624"/>
    </source>
</evidence>
<dbReference type="OMA" id="ISHRVKI"/>
<organism evidence="2 3">
    <name type="scientific">Ajellomyces capsulatus (strain H143)</name>
    <name type="common">Darling's disease fungus</name>
    <name type="synonym">Histoplasma capsulatum</name>
    <dbReference type="NCBI Taxonomy" id="544712"/>
    <lineage>
        <taxon>Eukaryota</taxon>
        <taxon>Fungi</taxon>
        <taxon>Dikarya</taxon>
        <taxon>Ascomycota</taxon>
        <taxon>Pezizomycotina</taxon>
        <taxon>Eurotiomycetes</taxon>
        <taxon>Eurotiomycetidae</taxon>
        <taxon>Onygenales</taxon>
        <taxon>Ajellomycetaceae</taxon>
        <taxon>Histoplasma</taxon>
    </lineage>
</organism>
<dbReference type="HOGENOM" id="CLU_1288579_0_0_1"/>
<sequence length="226" mass="25265">MKFSKDPGTYIHELIAPRSYISHRVKIRNGFPGSYLLCTVQERDQDTARSNSPSSPPLQEITSKRSSETSRRGHIIANRPKNDQNHVSLTLQQWSPTTSHSLGIDQKDCNSKKYGWEFYSTLNPRSFLSITMTPRLVTQVSLDSCAVLTPLGSTPPTARAKRQNRSLPLNPQEGECTPCTSEGGIPFCTFKTTSGIQAKFPSQSRFLTRQYNLLDTGTVDLLLTQK</sequence>
<name>C6H1Y4_AJECH</name>
<dbReference type="OrthoDB" id="10514520at2759"/>
<dbReference type="VEuPathDB" id="FungiDB:HCDG_00716"/>
<evidence type="ECO:0000256" key="1">
    <source>
        <dbReference type="SAM" id="MobiDB-lite"/>
    </source>
</evidence>
<feature type="region of interest" description="Disordered" evidence="1">
    <location>
        <begin position="44"/>
        <end position="86"/>
    </location>
</feature>
<dbReference type="Proteomes" id="UP000002624">
    <property type="component" value="Unassembled WGS sequence"/>
</dbReference>
<gene>
    <name evidence="2" type="ORF">HCDG_00716</name>
</gene>
<feature type="compositionally biased region" description="Basic and acidic residues" evidence="1">
    <location>
        <begin position="62"/>
        <end position="71"/>
    </location>
</feature>
<evidence type="ECO:0000313" key="2">
    <source>
        <dbReference type="EMBL" id="EER45137.1"/>
    </source>
</evidence>
<accession>C6H1Y4</accession>
<protein>
    <submittedName>
        <fullName evidence="2">Uncharacterized protein</fullName>
    </submittedName>
</protein>
<dbReference type="EMBL" id="GG692419">
    <property type="protein sequence ID" value="EER45137.1"/>
    <property type="molecule type" value="Genomic_DNA"/>
</dbReference>
<dbReference type="AlphaFoldDB" id="C6H1Y4"/>
<proteinExistence type="predicted"/>
<reference evidence="3" key="1">
    <citation type="submission" date="2009-05" db="EMBL/GenBank/DDBJ databases">
        <title>The genome sequence of Ajellomyces capsulatus strain H143.</title>
        <authorList>
            <person name="Champion M."/>
            <person name="Cuomo C.A."/>
            <person name="Ma L.-J."/>
            <person name="Henn M.R."/>
            <person name="Sil A."/>
            <person name="Goldman B."/>
            <person name="Young S.K."/>
            <person name="Kodira C.D."/>
            <person name="Zeng Q."/>
            <person name="Koehrsen M."/>
            <person name="Alvarado L."/>
            <person name="Berlin A.M."/>
            <person name="Borenstein D."/>
            <person name="Chen Z."/>
            <person name="Engels R."/>
            <person name="Freedman E."/>
            <person name="Gellesch M."/>
            <person name="Goldberg J."/>
            <person name="Griggs A."/>
            <person name="Gujja S."/>
            <person name="Heiman D.I."/>
            <person name="Hepburn T.A."/>
            <person name="Howarth C."/>
            <person name="Jen D."/>
            <person name="Larson L."/>
            <person name="Lewis B."/>
            <person name="Mehta T."/>
            <person name="Park D."/>
            <person name="Pearson M."/>
            <person name="Roberts A."/>
            <person name="Saif S."/>
            <person name="Shea T.D."/>
            <person name="Shenoy N."/>
            <person name="Sisk P."/>
            <person name="Stolte C."/>
            <person name="Sykes S."/>
            <person name="Walk T."/>
            <person name="White J."/>
            <person name="Yandava C."/>
            <person name="Klein B."/>
            <person name="McEwen J.G."/>
            <person name="Puccia R."/>
            <person name="Goldman G.H."/>
            <person name="Felipe M.S."/>
            <person name="Nino-Vega G."/>
            <person name="San-Blas G."/>
            <person name="Taylor J.W."/>
            <person name="Mendoza L."/>
            <person name="Galagan J.E."/>
            <person name="Nusbaum C."/>
            <person name="Birren B.W."/>
        </authorList>
    </citation>
    <scope>NUCLEOTIDE SEQUENCE [LARGE SCALE GENOMIC DNA]</scope>
    <source>
        <strain evidence="3">H143</strain>
    </source>
</reference>